<dbReference type="Proteomes" id="UP001429580">
    <property type="component" value="Unassembled WGS sequence"/>
</dbReference>
<proteinExistence type="predicted"/>
<dbReference type="RefSeq" id="WP_166952211.1">
    <property type="nucleotide sequence ID" value="NZ_JAASQI010000004.1"/>
</dbReference>
<evidence type="ECO:0008006" key="3">
    <source>
        <dbReference type="Google" id="ProtNLM"/>
    </source>
</evidence>
<sequence>MKTVVVLMLLAGCDCDGVVCRDVRTVSSGWSSVEACRAAIGKQIASERASYPLVTARCTVKTPGSAPLLLSHYGDPASPAAIPPLDVSPPAGPARPSGTREHVVAFLDSSVASVRATVASAGGIAAGELLSWLRLPL</sequence>
<name>A0ABX0UZZ8_9HYPH</name>
<organism evidence="1 2">
    <name type="scientific">Pseudochelatococcus lubricantis</name>
    <dbReference type="NCBI Taxonomy" id="1538102"/>
    <lineage>
        <taxon>Bacteria</taxon>
        <taxon>Pseudomonadati</taxon>
        <taxon>Pseudomonadota</taxon>
        <taxon>Alphaproteobacteria</taxon>
        <taxon>Hyphomicrobiales</taxon>
        <taxon>Chelatococcaceae</taxon>
        <taxon>Pseudochelatococcus</taxon>
    </lineage>
</organism>
<reference evidence="1 2" key="1">
    <citation type="submission" date="2020-03" db="EMBL/GenBank/DDBJ databases">
        <title>Genomic Encyclopedia of Type Strains, Phase IV (KMG-IV): sequencing the most valuable type-strain genomes for metagenomic binning, comparative biology and taxonomic classification.</title>
        <authorList>
            <person name="Goeker M."/>
        </authorList>
    </citation>
    <scope>NUCLEOTIDE SEQUENCE [LARGE SCALE GENOMIC DNA]</scope>
    <source>
        <strain evidence="1 2">DSM 103870</strain>
    </source>
</reference>
<protein>
    <recommendedName>
        <fullName evidence="3">Antifreeze protein</fullName>
    </recommendedName>
</protein>
<evidence type="ECO:0000313" key="1">
    <source>
        <dbReference type="EMBL" id="NIJ58302.1"/>
    </source>
</evidence>
<accession>A0ABX0UZZ8</accession>
<keyword evidence="2" id="KW-1185">Reference proteome</keyword>
<gene>
    <name evidence="1" type="ORF">FHS82_002144</name>
</gene>
<dbReference type="EMBL" id="JAASQI010000004">
    <property type="protein sequence ID" value="NIJ58302.1"/>
    <property type="molecule type" value="Genomic_DNA"/>
</dbReference>
<comment type="caution">
    <text evidence="1">The sequence shown here is derived from an EMBL/GenBank/DDBJ whole genome shotgun (WGS) entry which is preliminary data.</text>
</comment>
<evidence type="ECO:0000313" key="2">
    <source>
        <dbReference type="Proteomes" id="UP001429580"/>
    </source>
</evidence>